<proteinExistence type="inferred from homology"/>
<evidence type="ECO:0000256" key="3">
    <source>
        <dbReference type="ARBA" id="ARBA00012423"/>
    </source>
</evidence>
<keyword evidence="7" id="KW-0443">Lipid metabolism</keyword>
<dbReference type="InterPro" id="IPR029058">
    <property type="entry name" value="AB_hydrolase_fold"/>
</dbReference>
<name>A0A819D7V4_9BILA</name>
<evidence type="ECO:0000256" key="10">
    <source>
        <dbReference type="ARBA" id="ARBA00048656"/>
    </source>
</evidence>
<dbReference type="GO" id="GO:0005737">
    <property type="term" value="C:cytoplasm"/>
    <property type="evidence" value="ECO:0007669"/>
    <property type="project" value="UniProtKB-SubCell"/>
</dbReference>
<evidence type="ECO:0000256" key="1">
    <source>
        <dbReference type="ARBA" id="ARBA00004496"/>
    </source>
</evidence>
<feature type="compositionally biased region" description="Basic and acidic residues" evidence="11">
    <location>
        <begin position="218"/>
        <end position="241"/>
    </location>
</feature>
<dbReference type="Pfam" id="PF13644">
    <property type="entry name" value="DKNYY"/>
    <property type="match status" value="1"/>
</dbReference>
<dbReference type="FunFam" id="3.40.50.1820:FF:000010">
    <property type="entry name" value="Acyl-protein thioesterase 2"/>
    <property type="match status" value="1"/>
</dbReference>
<dbReference type="AlphaFoldDB" id="A0A819D7V4"/>
<evidence type="ECO:0000256" key="7">
    <source>
        <dbReference type="ARBA" id="ARBA00023098"/>
    </source>
</evidence>
<dbReference type="SUPFAM" id="SSF53474">
    <property type="entry name" value="alpha/beta-Hydrolases"/>
    <property type="match status" value="1"/>
</dbReference>
<feature type="domain" description="Phospholipase/carboxylesterase/thioesterase" evidence="12">
    <location>
        <begin position="6"/>
        <end position="218"/>
    </location>
</feature>
<dbReference type="GO" id="GO:0052689">
    <property type="term" value="F:carboxylic ester hydrolase activity"/>
    <property type="evidence" value="ECO:0007669"/>
    <property type="project" value="TreeGrafter"/>
</dbReference>
<dbReference type="InterPro" id="IPR003140">
    <property type="entry name" value="PLipase/COase/thioEstase"/>
</dbReference>
<dbReference type="EC" id="3.1.2.22" evidence="3"/>
<accession>A0A819D7V4</accession>
<protein>
    <recommendedName>
        <fullName evidence="3">palmitoyl-protein hydrolase</fullName>
        <ecNumber evidence="3">3.1.2.22</ecNumber>
    </recommendedName>
    <alternativeName>
        <fullName evidence="8">Palmitoyl-protein hydrolase</fullName>
    </alternativeName>
</protein>
<reference evidence="13" key="1">
    <citation type="submission" date="2021-02" db="EMBL/GenBank/DDBJ databases">
        <authorList>
            <person name="Nowell W R."/>
        </authorList>
    </citation>
    <scope>NUCLEOTIDE SEQUENCE</scope>
</reference>
<evidence type="ECO:0000256" key="5">
    <source>
        <dbReference type="ARBA" id="ARBA00022801"/>
    </source>
</evidence>
<evidence type="ECO:0000256" key="11">
    <source>
        <dbReference type="SAM" id="MobiDB-lite"/>
    </source>
</evidence>
<evidence type="ECO:0000313" key="14">
    <source>
        <dbReference type="Proteomes" id="UP000663836"/>
    </source>
</evidence>
<dbReference type="PANTHER" id="PTHR10655:SF68">
    <property type="entry name" value="PALMITOYL-PROTEIN HYDROLASE"/>
    <property type="match status" value="1"/>
</dbReference>
<dbReference type="InterPro" id="IPR027375">
    <property type="entry name" value="DKNYY"/>
</dbReference>
<dbReference type="PANTHER" id="PTHR10655">
    <property type="entry name" value="LYSOPHOSPHOLIPASE-RELATED"/>
    <property type="match status" value="1"/>
</dbReference>
<dbReference type="EMBL" id="CAJOBD010001803">
    <property type="protein sequence ID" value="CAF3832756.1"/>
    <property type="molecule type" value="Genomic_DNA"/>
</dbReference>
<keyword evidence="4" id="KW-0963">Cytoplasm</keyword>
<gene>
    <name evidence="13" type="ORF">JBS370_LOCUS17161</name>
</gene>
<evidence type="ECO:0000259" key="12">
    <source>
        <dbReference type="Pfam" id="PF02230"/>
    </source>
</evidence>
<evidence type="ECO:0000256" key="8">
    <source>
        <dbReference type="ARBA" id="ARBA00031195"/>
    </source>
</evidence>
<dbReference type="InterPro" id="IPR050565">
    <property type="entry name" value="LYPA1-2/EST-like"/>
</dbReference>
<comment type="catalytic activity">
    <reaction evidence="10">
        <text>1-hexadecanoyl-sn-glycero-3-phosphocholine + H2O = sn-glycerol 3-phosphocholine + hexadecanoate + H(+)</text>
        <dbReference type="Rhea" id="RHEA:40435"/>
        <dbReference type="ChEBI" id="CHEBI:7896"/>
        <dbReference type="ChEBI" id="CHEBI:15377"/>
        <dbReference type="ChEBI" id="CHEBI:15378"/>
        <dbReference type="ChEBI" id="CHEBI:16870"/>
        <dbReference type="ChEBI" id="CHEBI:72998"/>
    </reaction>
    <physiologicalReaction direction="left-to-right" evidence="10">
        <dbReference type="Rhea" id="RHEA:40436"/>
    </physiologicalReaction>
</comment>
<feature type="region of interest" description="Disordered" evidence="11">
    <location>
        <begin position="208"/>
        <end position="241"/>
    </location>
</feature>
<comment type="subcellular location">
    <subcellularLocation>
        <location evidence="1">Cytoplasm</location>
    </subcellularLocation>
</comment>
<evidence type="ECO:0000256" key="9">
    <source>
        <dbReference type="ARBA" id="ARBA00047337"/>
    </source>
</evidence>
<comment type="similarity">
    <text evidence="2">Belongs to the AB hydrolase superfamily. AB hydrolase 2 family.</text>
</comment>
<dbReference type="Proteomes" id="UP000663836">
    <property type="component" value="Unassembled WGS sequence"/>
</dbReference>
<evidence type="ECO:0000256" key="2">
    <source>
        <dbReference type="ARBA" id="ARBA00006499"/>
    </source>
</evidence>
<dbReference type="Gene3D" id="3.40.50.1820">
    <property type="entry name" value="alpha/beta hydrolase"/>
    <property type="match status" value="1"/>
</dbReference>
<keyword evidence="5" id="KW-0378">Hydrolase</keyword>
<comment type="catalytic activity">
    <reaction evidence="9">
        <text>S-hexadecanoyl-L-cysteinyl-[protein] + H2O = L-cysteinyl-[protein] + hexadecanoate + H(+)</text>
        <dbReference type="Rhea" id="RHEA:19233"/>
        <dbReference type="Rhea" id="RHEA-COMP:10131"/>
        <dbReference type="Rhea" id="RHEA-COMP:11032"/>
        <dbReference type="ChEBI" id="CHEBI:7896"/>
        <dbReference type="ChEBI" id="CHEBI:15377"/>
        <dbReference type="ChEBI" id="CHEBI:15378"/>
        <dbReference type="ChEBI" id="CHEBI:29950"/>
        <dbReference type="ChEBI" id="CHEBI:74151"/>
        <dbReference type="EC" id="3.1.2.22"/>
    </reaction>
</comment>
<evidence type="ECO:0000256" key="6">
    <source>
        <dbReference type="ARBA" id="ARBA00022832"/>
    </source>
</evidence>
<dbReference type="Pfam" id="PF02230">
    <property type="entry name" value="Abhydrolase_2"/>
    <property type="match status" value="1"/>
</dbReference>
<dbReference type="GO" id="GO:0008474">
    <property type="term" value="F:palmitoyl-(protein) hydrolase activity"/>
    <property type="evidence" value="ECO:0007669"/>
    <property type="project" value="UniProtKB-EC"/>
</dbReference>
<evidence type="ECO:0000313" key="13">
    <source>
        <dbReference type="EMBL" id="CAF3832756.1"/>
    </source>
</evidence>
<organism evidence="13 14">
    <name type="scientific">Rotaria sordida</name>
    <dbReference type="NCBI Taxonomy" id="392033"/>
    <lineage>
        <taxon>Eukaryota</taxon>
        <taxon>Metazoa</taxon>
        <taxon>Spiralia</taxon>
        <taxon>Gnathifera</taxon>
        <taxon>Rotifera</taxon>
        <taxon>Eurotatoria</taxon>
        <taxon>Bdelloidea</taxon>
        <taxon>Philodinida</taxon>
        <taxon>Philodinidae</taxon>
        <taxon>Rotaria</taxon>
    </lineage>
</organism>
<comment type="caution">
    <text evidence="13">The sequence shown here is derived from an EMBL/GenBank/DDBJ whole genome shotgun (WGS) entry which is preliminary data.</text>
</comment>
<evidence type="ECO:0000256" key="4">
    <source>
        <dbReference type="ARBA" id="ARBA00022490"/>
    </source>
</evidence>
<keyword evidence="6" id="KW-0276">Fatty acid metabolism</keyword>
<sequence>MSKPPATIPASVKQTASVIFLHGLGDVGASWLEAFNTYRIPKAVPHVKFIFPNAPIQRVTLNMGMPMPTWFDIHGLDQNAKEDQPGIEKSSKYLSDLIEEEIKGGISPERIMVGGFSMGGAVAIHAALTSPHTLGGVLALSTWLPLSTTFPKALISGDKKVNLPILQCHGDQDSMVQVQWARLTEQGIKAMGFKQYTFKEYRNMEHSSCNEEMEDVKDENKEKRNEDRHARNKDTDNRPDRNKLAYTDACNLYWDYAMDNRYVYFMGKIVGDANPSTFQLINDGYAKDHKEIYYMGEKIEYASPHTFQLLGYGYAKTSFAVYYLNKEISGADANSFQSLGFGYAKDEDDVFYMGKKIKDALPSSFEFIGTSYTTDYSSAFCLGKH</sequence>
<dbReference type="GO" id="GO:0006631">
    <property type="term" value="P:fatty acid metabolic process"/>
    <property type="evidence" value="ECO:0007669"/>
    <property type="project" value="UniProtKB-KW"/>
</dbReference>